<proteinExistence type="predicted"/>
<comment type="caution">
    <text evidence="1">The sequence shown here is derived from an EMBL/GenBank/DDBJ whole genome shotgun (WGS) entry which is preliminary data.</text>
</comment>
<sequence>MVFMVFDEVADYNSNANDLGGTYCLVSRPGFEWLAKLYRRHRILALARNTIRNTRLTFAV</sequence>
<accession>A0A9X0HMR9</accession>
<organism evidence="1 2">
    <name type="scientific">Solirubrum puertoriconensis</name>
    <dbReference type="NCBI Taxonomy" id="1751427"/>
    <lineage>
        <taxon>Bacteria</taxon>
        <taxon>Pseudomonadati</taxon>
        <taxon>Bacteroidota</taxon>
        <taxon>Cytophagia</taxon>
        <taxon>Cytophagales</taxon>
    </lineage>
</organism>
<dbReference type="AlphaFoldDB" id="A0A9X0HMR9"/>
<reference evidence="1 2" key="1">
    <citation type="submission" date="2015-11" db="EMBL/GenBank/DDBJ databases">
        <title>Solirubrum puertoriconensis gen. nov. an environmental bacteria isolated in Puerto Rico.</title>
        <authorList>
            <person name="Cuebas-Irizarry M.F."/>
            <person name="Montalvo-Rodriguez R."/>
        </authorList>
    </citation>
    <scope>NUCLEOTIDE SEQUENCE [LARGE SCALE GENOMIC DNA]</scope>
    <source>
        <strain evidence="1 2">MC1A</strain>
    </source>
</reference>
<gene>
    <name evidence="1" type="ORF">ASU33_12255</name>
</gene>
<evidence type="ECO:0000313" key="1">
    <source>
        <dbReference type="EMBL" id="KUG08887.1"/>
    </source>
</evidence>
<evidence type="ECO:0000313" key="2">
    <source>
        <dbReference type="Proteomes" id="UP000054223"/>
    </source>
</evidence>
<dbReference type="Proteomes" id="UP000054223">
    <property type="component" value="Unassembled WGS sequence"/>
</dbReference>
<dbReference type="EMBL" id="LNAL01000006">
    <property type="protein sequence ID" value="KUG08887.1"/>
    <property type="molecule type" value="Genomic_DNA"/>
</dbReference>
<keyword evidence="2" id="KW-1185">Reference proteome</keyword>
<name>A0A9X0HMR9_SOLP1</name>
<protein>
    <submittedName>
        <fullName evidence="1">Uncharacterized protein</fullName>
    </submittedName>
</protein>